<gene>
    <name evidence="1" type="ORF">EBB_25440</name>
</gene>
<sequence>MILTKHAETRIQQRCIPKLVLDLLLEHGAIEHQHGGTELVYFKTKNFERARKKLERTLKEFDKLREAYLVKTDQDAESLIITAGYLKGSPRTKTNL</sequence>
<dbReference type="RefSeq" id="WP_192396490.1">
    <property type="nucleotide sequence ID" value="NZ_CAJHIU010000004.1"/>
</dbReference>
<name>A0ABR9DLQ3_9GAMM</name>
<keyword evidence="2" id="KW-1185">Reference proteome</keyword>
<reference evidence="1 2" key="1">
    <citation type="submission" date="2020-09" db="EMBL/GenBank/DDBJ databases">
        <title>Methylomonas albis sp. nov. and Methylomonas fluvii sp. nov.: Two cold-adapted methanotrophs from the River Elbe and an amended description of Methylovulum psychrotolerans strain Eb1.</title>
        <authorList>
            <person name="Bussmann I.K."/>
            <person name="Klings K.-W."/>
            <person name="Warnstedt J."/>
            <person name="Hoppert M."/>
            <person name="Saborowski A."/>
            <person name="Horn F."/>
            <person name="Liebner S."/>
        </authorList>
    </citation>
    <scope>NUCLEOTIDE SEQUENCE [LARGE SCALE GENOMIC DNA]</scope>
    <source>
        <strain evidence="1 2">EbB</strain>
    </source>
</reference>
<organism evidence="1 2">
    <name type="scientific">Methylomonas fluvii</name>
    <dbReference type="NCBI Taxonomy" id="1854564"/>
    <lineage>
        <taxon>Bacteria</taxon>
        <taxon>Pseudomonadati</taxon>
        <taxon>Pseudomonadota</taxon>
        <taxon>Gammaproteobacteria</taxon>
        <taxon>Methylococcales</taxon>
        <taxon>Methylococcaceae</taxon>
        <taxon>Methylomonas</taxon>
    </lineage>
</organism>
<dbReference type="Proteomes" id="UP000641152">
    <property type="component" value="Unassembled WGS sequence"/>
</dbReference>
<dbReference type="EMBL" id="JACXST010000004">
    <property type="protein sequence ID" value="MBD9363776.1"/>
    <property type="molecule type" value="Genomic_DNA"/>
</dbReference>
<evidence type="ECO:0000313" key="2">
    <source>
        <dbReference type="Proteomes" id="UP000641152"/>
    </source>
</evidence>
<proteinExistence type="predicted"/>
<protein>
    <submittedName>
        <fullName evidence="1">Uncharacterized protein</fullName>
    </submittedName>
</protein>
<comment type="caution">
    <text evidence="1">The sequence shown here is derived from an EMBL/GenBank/DDBJ whole genome shotgun (WGS) entry which is preliminary data.</text>
</comment>
<evidence type="ECO:0000313" key="1">
    <source>
        <dbReference type="EMBL" id="MBD9363776.1"/>
    </source>
</evidence>
<accession>A0ABR9DLQ3</accession>